<dbReference type="PANTHER" id="PTHR33930:SF2">
    <property type="entry name" value="BLR3452 PROTEIN"/>
    <property type="match status" value="1"/>
</dbReference>
<organism evidence="2 3">
    <name type="scientific">Granulosicoccus antarcticus IMCC3135</name>
    <dbReference type="NCBI Taxonomy" id="1192854"/>
    <lineage>
        <taxon>Bacteria</taxon>
        <taxon>Pseudomonadati</taxon>
        <taxon>Pseudomonadota</taxon>
        <taxon>Gammaproteobacteria</taxon>
        <taxon>Chromatiales</taxon>
        <taxon>Granulosicoccaceae</taxon>
        <taxon>Granulosicoccus</taxon>
    </lineage>
</organism>
<dbReference type="InterPro" id="IPR004675">
    <property type="entry name" value="AhpD_core"/>
</dbReference>
<dbReference type="EMBL" id="CP018632">
    <property type="protein sequence ID" value="ASJ73517.1"/>
    <property type="molecule type" value="Genomic_DNA"/>
</dbReference>
<dbReference type="Gene3D" id="1.20.1290.10">
    <property type="entry name" value="AhpD-like"/>
    <property type="match status" value="1"/>
</dbReference>
<dbReference type="InterPro" id="IPR029032">
    <property type="entry name" value="AhpD-like"/>
</dbReference>
<proteinExistence type="predicted"/>
<dbReference type="OrthoDB" id="9801997at2"/>
<sequence>MKYIASRLFLIYVFSVGVVLADGPPKFFTDSLPEHAMAKILESYGALQGEGSSLDPKTRELIALAVAAQIPCPYCVYAHRNNAIKLGATESELREAAATAGYVRMLSTIFQAAEIDLDEFKSEHDELREASK</sequence>
<evidence type="ECO:0000313" key="3">
    <source>
        <dbReference type="Proteomes" id="UP000250079"/>
    </source>
</evidence>
<reference evidence="2 3" key="1">
    <citation type="submission" date="2016-12" db="EMBL/GenBank/DDBJ databases">
        <authorList>
            <person name="Song W.-J."/>
            <person name="Kurnit D.M."/>
        </authorList>
    </citation>
    <scope>NUCLEOTIDE SEQUENCE [LARGE SCALE GENOMIC DNA]</scope>
    <source>
        <strain evidence="2 3">IMCC3135</strain>
    </source>
</reference>
<dbReference type="GO" id="GO:0051920">
    <property type="term" value="F:peroxiredoxin activity"/>
    <property type="evidence" value="ECO:0007669"/>
    <property type="project" value="InterPro"/>
</dbReference>
<protein>
    <recommendedName>
        <fullName evidence="1">Carboxymuconolactone decarboxylase-like domain-containing protein</fullName>
    </recommendedName>
</protein>
<feature type="domain" description="Carboxymuconolactone decarboxylase-like" evidence="1">
    <location>
        <begin position="43"/>
        <end position="104"/>
    </location>
</feature>
<gene>
    <name evidence="2" type="ORF">IMCC3135_17175</name>
</gene>
<dbReference type="InterPro" id="IPR003779">
    <property type="entry name" value="CMD-like"/>
</dbReference>
<dbReference type="KEGG" id="gai:IMCC3135_17175"/>
<evidence type="ECO:0000313" key="2">
    <source>
        <dbReference type="EMBL" id="ASJ73517.1"/>
    </source>
</evidence>
<dbReference type="SUPFAM" id="SSF69118">
    <property type="entry name" value="AhpD-like"/>
    <property type="match status" value="1"/>
</dbReference>
<dbReference type="Pfam" id="PF02627">
    <property type="entry name" value="CMD"/>
    <property type="match status" value="1"/>
</dbReference>
<dbReference type="NCBIfam" id="TIGR00778">
    <property type="entry name" value="ahpD_dom"/>
    <property type="match status" value="1"/>
</dbReference>
<dbReference type="PANTHER" id="PTHR33930">
    <property type="entry name" value="ALKYL HYDROPEROXIDE REDUCTASE AHPD"/>
    <property type="match status" value="1"/>
</dbReference>
<evidence type="ECO:0000259" key="1">
    <source>
        <dbReference type="Pfam" id="PF02627"/>
    </source>
</evidence>
<accession>A0A2Z2P063</accession>
<dbReference type="AlphaFoldDB" id="A0A2Z2P063"/>
<dbReference type="Proteomes" id="UP000250079">
    <property type="component" value="Chromosome"/>
</dbReference>
<dbReference type="RefSeq" id="WP_088918682.1">
    <property type="nucleotide sequence ID" value="NZ_CP018632.1"/>
</dbReference>
<keyword evidence="3" id="KW-1185">Reference proteome</keyword>
<name>A0A2Z2P063_9GAMM</name>